<evidence type="ECO:0000256" key="12">
    <source>
        <dbReference type="ARBA" id="ARBA00023242"/>
    </source>
</evidence>
<reference evidence="15" key="2">
    <citation type="submission" date="2021-01" db="EMBL/GenBank/DDBJ databases">
        <authorList>
            <person name="Schikora-Tamarit M.A."/>
        </authorList>
    </citation>
    <scope>NUCLEOTIDE SEQUENCE</scope>
    <source>
        <strain evidence="15">CBS6075</strain>
    </source>
</reference>
<evidence type="ECO:0000256" key="14">
    <source>
        <dbReference type="SAM" id="MobiDB-lite"/>
    </source>
</evidence>
<comment type="subcellular location">
    <subcellularLocation>
        <location evidence="2">Chromosome</location>
        <location evidence="2">Telomere</location>
    </subcellularLocation>
    <subcellularLocation>
        <location evidence="1">Nucleus</location>
    </subcellularLocation>
</comment>
<dbReference type="GO" id="GO:0000781">
    <property type="term" value="C:chromosome, telomeric region"/>
    <property type="evidence" value="ECO:0007669"/>
    <property type="project" value="UniProtKB-SubCell"/>
</dbReference>
<evidence type="ECO:0000256" key="5">
    <source>
        <dbReference type="ARBA" id="ARBA00019746"/>
    </source>
</evidence>
<comment type="caution">
    <text evidence="15">The sequence shown here is derived from an EMBL/GenBank/DDBJ whole genome shotgun (WGS) entry which is preliminary data.</text>
</comment>
<keyword evidence="7" id="KW-0819">tRNA processing</keyword>
<dbReference type="Pfam" id="PF08738">
    <property type="entry name" value="Gon7"/>
    <property type="match status" value="1"/>
</dbReference>
<evidence type="ECO:0000256" key="10">
    <source>
        <dbReference type="ARBA" id="ARBA00023159"/>
    </source>
</evidence>
<evidence type="ECO:0000256" key="7">
    <source>
        <dbReference type="ARBA" id="ARBA00022694"/>
    </source>
</evidence>
<feature type="region of interest" description="Disordered" evidence="14">
    <location>
        <begin position="1"/>
        <end position="42"/>
    </location>
</feature>
<dbReference type="GeneID" id="70235924"/>
<dbReference type="RefSeq" id="XP_046060975.1">
    <property type="nucleotide sequence ID" value="XM_046204986.1"/>
</dbReference>
<evidence type="ECO:0000313" key="15">
    <source>
        <dbReference type="EMBL" id="KAH3665771.1"/>
    </source>
</evidence>
<comment type="similarity">
    <text evidence="3">Belongs to the GON7 family.</text>
</comment>
<dbReference type="GO" id="GO:0008033">
    <property type="term" value="P:tRNA processing"/>
    <property type="evidence" value="ECO:0007669"/>
    <property type="project" value="UniProtKB-KW"/>
</dbReference>
<evidence type="ECO:0000256" key="11">
    <source>
        <dbReference type="ARBA" id="ARBA00023163"/>
    </source>
</evidence>
<dbReference type="Proteomes" id="UP000769157">
    <property type="component" value="Unassembled WGS sequence"/>
</dbReference>
<keyword evidence="11" id="KW-0804">Transcription</keyword>
<gene>
    <name evidence="15" type="ORF">OGAPHI_003959</name>
</gene>
<proteinExistence type="inferred from homology"/>
<keyword evidence="16" id="KW-1185">Reference proteome</keyword>
<keyword evidence="8" id="KW-0779">Telomere</keyword>
<dbReference type="GO" id="GO:0005634">
    <property type="term" value="C:nucleus"/>
    <property type="evidence" value="ECO:0007669"/>
    <property type="project" value="UniProtKB-SubCell"/>
</dbReference>
<dbReference type="EMBL" id="JAEUBE010000295">
    <property type="protein sequence ID" value="KAH3665771.1"/>
    <property type="molecule type" value="Genomic_DNA"/>
</dbReference>
<accession>A0A9P8P645</accession>
<evidence type="ECO:0000256" key="1">
    <source>
        <dbReference type="ARBA" id="ARBA00004123"/>
    </source>
</evidence>
<dbReference type="InterPro" id="IPR014849">
    <property type="entry name" value="EKC/KEOPS_Gon7"/>
</dbReference>
<name>A0A9P8P645_9ASCO</name>
<organism evidence="15 16">
    <name type="scientific">Ogataea philodendri</name>
    <dbReference type="NCBI Taxonomy" id="1378263"/>
    <lineage>
        <taxon>Eukaryota</taxon>
        <taxon>Fungi</taxon>
        <taxon>Dikarya</taxon>
        <taxon>Ascomycota</taxon>
        <taxon>Saccharomycotina</taxon>
        <taxon>Pichiomycetes</taxon>
        <taxon>Pichiales</taxon>
        <taxon>Pichiaceae</taxon>
        <taxon>Ogataea</taxon>
    </lineage>
</organism>
<comment type="subunit">
    <text evidence="4">Component of the EKC/KEOPS complex composed of at least BUD32, CGI121, GON7, KAE1 and PCC1; the whole complex dimerizes.</text>
</comment>
<dbReference type="AlphaFoldDB" id="A0A9P8P645"/>
<protein>
    <recommendedName>
        <fullName evidence="5">EKC/KEOPS complex subunit GON7</fullName>
    </recommendedName>
</protein>
<feature type="compositionally biased region" description="Acidic residues" evidence="14">
    <location>
        <begin position="94"/>
        <end position="107"/>
    </location>
</feature>
<dbReference type="OrthoDB" id="2288868at2759"/>
<evidence type="ECO:0000256" key="9">
    <source>
        <dbReference type="ARBA" id="ARBA00023015"/>
    </source>
</evidence>
<evidence type="ECO:0000256" key="2">
    <source>
        <dbReference type="ARBA" id="ARBA00004574"/>
    </source>
</evidence>
<evidence type="ECO:0000313" key="16">
    <source>
        <dbReference type="Proteomes" id="UP000769157"/>
    </source>
</evidence>
<feature type="compositionally biased region" description="Polar residues" evidence="14">
    <location>
        <begin position="26"/>
        <end position="39"/>
    </location>
</feature>
<feature type="region of interest" description="Disordered" evidence="14">
    <location>
        <begin position="82"/>
        <end position="107"/>
    </location>
</feature>
<keyword evidence="12" id="KW-0539">Nucleus</keyword>
<keyword evidence="6" id="KW-0158">Chromosome</keyword>
<comment type="function">
    <text evidence="13">Component of the EKC/KEOPS complex that is required for the formation of a threonylcarbamoyl group on adenosine at position 37 (t(6)A37) in tRNAs that read codons beginning with adenine. The complex is probably involved in the transfer of the threonylcarbamoyl moiety of threonylcarbamoyl-AMP (TC-AMP) to the N6 group of A37. GON7 likely plays a supporting role to the catalytic subunit KAE1 in the complex. The EKC/KEOPS complex also promotes both telomere uncapping and telomere elongation. The complex is required for efficient recruitment of transcriptional coactivators.</text>
</comment>
<evidence type="ECO:0000256" key="6">
    <source>
        <dbReference type="ARBA" id="ARBA00022454"/>
    </source>
</evidence>
<reference evidence="15" key="1">
    <citation type="journal article" date="2021" name="Open Biol.">
        <title>Shared evolutionary footprints suggest mitochondrial oxidative damage underlies multiple complex I losses in fungi.</title>
        <authorList>
            <person name="Schikora-Tamarit M.A."/>
            <person name="Marcet-Houben M."/>
            <person name="Nosek J."/>
            <person name="Gabaldon T."/>
        </authorList>
    </citation>
    <scope>NUCLEOTIDE SEQUENCE</scope>
    <source>
        <strain evidence="15">CBS6075</strain>
    </source>
</reference>
<evidence type="ECO:0000256" key="13">
    <source>
        <dbReference type="ARBA" id="ARBA00025393"/>
    </source>
</evidence>
<evidence type="ECO:0000256" key="4">
    <source>
        <dbReference type="ARBA" id="ARBA00011534"/>
    </source>
</evidence>
<keyword evidence="9" id="KW-0805">Transcription regulation</keyword>
<sequence>MTKDTNELLPSAQFEGPVSKSFAIDPSSSHSTHGRTNGPSDYVLAAGAVDRDAPTEAGDSQIGRLRAYVTTLQDEVNEFLTARMKGGQEKDVQDEYEDEDEDAEEEE</sequence>
<evidence type="ECO:0000256" key="8">
    <source>
        <dbReference type="ARBA" id="ARBA00022895"/>
    </source>
</evidence>
<keyword evidence="10" id="KW-0010">Activator</keyword>
<evidence type="ECO:0000256" key="3">
    <source>
        <dbReference type="ARBA" id="ARBA00008529"/>
    </source>
</evidence>